<accession>A0A4U8UH46</accession>
<dbReference type="STRING" id="1046627.BZARG_2544"/>
<evidence type="ECO:0000313" key="1">
    <source>
        <dbReference type="EMBL" id="TLG99001.1"/>
    </source>
</evidence>
<comment type="caution">
    <text evidence="1">The sequence shown here is derived from an EMBL/GenBank/DDBJ whole genome shotgun (WGS) entry which is preliminary data.</text>
</comment>
<dbReference type="AlphaFoldDB" id="A0A4U8UH46"/>
<sequence length="134" mass="14916">MGEGTVAHLKINIMVSHQLLTYASDMLAVTTVPEKYWNPKQEHYPKYTPYMAAAFNVTMGDFGSVLNTQQAQMQFAFKTGIWNGVIGEVKGLPDAGILATEYFLNPEKARAFDEGLSQLTFASAWVSFKEVHGY</sequence>
<keyword evidence="2" id="KW-1185">Reference proteome</keyword>
<evidence type="ECO:0000313" key="2">
    <source>
        <dbReference type="Proteomes" id="UP000003730"/>
    </source>
</evidence>
<organism evidence="1 2">
    <name type="scientific">Bizionia argentinensis JUB59</name>
    <dbReference type="NCBI Taxonomy" id="1046627"/>
    <lineage>
        <taxon>Bacteria</taxon>
        <taxon>Pseudomonadati</taxon>
        <taxon>Bacteroidota</taxon>
        <taxon>Flavobacteriia</taxon>
        <taxon>Flavobacteriales</taxon>
        <taxon>Flavobacteriaceae</taxon>
        <taxon>Bizionia</taxon>
    </lineage>
</organism>
<name>A0A4U8UH46_9FLAO</name>
<protein>
    <submittedName>
        <fullName evidence="1">Uncharacterized protein</fullName>
    </submittedName>
</protein>
<gene>
    <name evidence="1" type="ORF">BZARG_03620</name>
</gene>
<dbReference type="EMBL" id="AFXZ01000065">
    <property type="protein sequence ID" value="TLG99001.1"/>
    <property type="molecule type" value="Genomic_DNA"/>
</dbReference>
<reference evidence="1 2" key="1">
    <citation type="journal article" date="2008" name="Int. J. Syst. Evol. Microbiol.">
        <title>Bizionia argentinensis sp. nov., isolated from surface marine water in Antarctica.</title>
        <authorList>
            <person name="Bercovich A."/>
            <person name="Vazquez S.C."/>
            <person name="Yankilevich P."/>
            <person name="Coria S.H."/>
            <person name="Foti M."/>
            <person name="Hernandez E."/>
            <person name="Vidal A."/>
            <person name="Ruberto L."/>
            <person name="Melo C."/>
            <person name="Marenssi S."/>
            <person name="Criscuolo M."/>
            <person name="Memoli M."/>
            <person name="Arguelles M."/>
            <person name="Mac Cormack W.P."/>
        </authorList>
    </citation>
    <scope>NUCLEOTIDE SEQUENCE [LARGE SCALE GENOMIC DNA]</scope>
    <source>
        <strain evidence="1 2">JUB59</strain>
    </source>
</reference>
<proteinExistence type="predicted"/>
<dbReference type="Proteomes" id="UP000003730">
    <property type="component" value="Unassembled WGS sequence"/>
</dbReference>